<name>A0A4U5M929_STECR</name>
<evidence type="ECO:0000256" key="8">
    <source>
        <dbReference type="ARBA" id="ARBA00046432"/>
    </source>
</evidence>
<dbReference type="AlphaFoldDB" id="A0A4U5M929"/>
<reference evidence="10 11" key="2">
    <citation type="journal article" date="2019" name="G3 (Bethesda)">
        <title>Hybrid Assembly of the Genome of the Entomopathogenic Nematode Steinernema carpocapsae Identifies the X-Chromosome.</title>
        <authorList>
            <person name="Serra L."/>
            <person name="Macchietto M."/>
            <person name="Macias-Munoz A."/>
            <person name="McGill C.J."/>
            <person name="Rodriguez I.M."/>
            <person name="Rodriguez B."/>
            <person name="Murad R."/>
            <person name="Mortazavi A."/>
        </authorList>
    </citation>
    <scope>NUCLEOTIDE SEQUENCE [LARGE SCALE GENOMIC DNA]</scope>
    <source>
        <strain evidence="10 11">ALL</strain>
    </source>
</reference>
<dbReference type="STRING" id="34508.A0A4U5M929"/>
<evidence type="ECO:0000256" key="6">
    <source>
        <dbReference type="ARBA" id="ARBA00044196"/>
    </source>
</evidence>
<dbReference type="SUPFAM" id="SSF53448">
    <property type="entry name" value="Nucleotide-diphospho-sugar transferases"/>
    <property type="match status" value="1"/>
</dbReference>
<gene>
    <name evidence="10" type="ORF">L596_025895</name>
</gene>
<dbReference type="PANTHER" id="PTHR45989:SF1">
    <property type="entry name" value="TRANSLATION INITIATION FACTOR EIF-2B SUBUNIT GAMMA"/>
    <property type="match status" value="1"/>
</dbReference>
<dbReference type="Pfam" id="PF25084">
    <property type="entry name" value="LbH_EIF2B"/>
    <property type="match status" value="1"/>
</dbReference>
<proteinExistence type="inferred from homology"/>
<protein>
    <recommendedName>
        <fullName evidence="6">Translation initiation factor eIF2B subunit gamma</fullName>
    </recommendedName>
    <alternativeName>
        <fullName evidence="7">eIF2B GDP-GTP exchange factor subunit gamma</fullName>
    </alternativeName>
</protein>
<evidence type="ECO:0000256" key="7">
    <source>
        <dbReference type="ARBA" id="ARBA00044229"/>
    </source>
</evidence>
<comment type="caution">
    <text evidence="10">The sequence shown here is derived from an EMBL/GenBank/DDBJ whole genome shotgun (WGS) entry which is preliminary data.</text>
</comment>
<dbReference type="GO" id="GO:0005829">
    <property type="term" value="C:cytosol"/>
    <property type="evidence" value="ECO:0007669"/>
    <property type="project" value="UniProtKB-SubCell"/>
</dbReference>
<evidence type="ECO:0000259" key="9">
    <source>
        <dbReference type="Pfam" id="PF25084"/>
    </source>
</evidence>
<feature type="domain" description="EIF2B subunit epsilon/gamma LbH" evidence="9">
    <location>
        <begin position="269"/>
        <end position="350"/>
    </location>
</feature>
<accession>A0A4U5M929</accession>
<evidence type="ECO:0000256" key="1">
    <source>
        <dbReference type="ARBA" id="ARBA00004514"/>
    </source>
</evidence>
<keyword evidence="5" id="KW-0648">Protein biosynthesis</keyword>
<keyword evidence="4" id="KW-0396">Initiation factor</keyword>
<dbReference type="GO" id="GO:0005851">
    <property type="term" value="C:eukaryotic translation initiation factor 2B complex"/>
    <property type="evidence" value="ECO:0007669"/>
    <property type="project" value="TreeGrafter"/>
</dbReference>
<dbReference type="InterPro" id="IPR051960">
    <property type="entry name" value="eIF2B_gamma"/>
</dbReference>
<dbReference type="GO" id="GO:0005085">
    <property type="term" value="F:guanyl-nucleotide exchange factor activity"/>
    <property type="evidence" value="ECO:0007669"/>
    <property type="project" value="TreeGrafter"/>
</dbReference>
<dbReference type="GO" id="GO:0002183">
    <property type="term" value="P:cytoplasmic translational initiation"/>
    <property type="evidence" value="ECO:0007669"/>
    <property type="project" value="TreeGrafter"/>
</dbReference>
<dbReference type="Gene3D" id="2.160.10.10">
    <property type="entry name" value="Hexapeptide repeat proteins"/>
    <property type="match status" value="1"/>
</dbReference>
<sequence>MTRVLFWIRSKQNQGIKMRTLSRHPMRWTSKLPAVGENVHDFIVMSGDFVSDLSLHLLCNVYRSSDAWFTCLLAENAVSGPVPGPKVKRSSRPRLAGFAKTSSPFTYDSQIVHMIAEEEVEGEVSIANDLFEKFRYVELTSKYNDCHVYVFKHAVLKLIEEEEEMVSIKNDIIPFLLSKQYCPLEEENIPKDPSWSMHARMLSNGKCQRNDGRYFLKCMAYKVTPENGTFVGHLNQIGSYLEANKMIARSLGLISPHISLGQKLDKTMTESFVCEGTTLGAEKVIVKKSMIGTKCSIDNGAKINGSLLMDGVIVGEGAQLTNCIVCHNVQIGPNAVLNNCIIAKDQVIDATRSTTRKSLSLKTKWKWTEI</sequence>
<comment type="subcellular location">
    <subcellularLocation>
        <location evidence="1">Cytoplasm</location>
        <location evidence="1">Cytosol</location>
    </subcellularLocation>
</comment>
<dbReference type="GO" id="GO:0003743">
    <property type="term" value="F:translation initiation factor activity"/>
    <property type="evidence" value="ECO:0007669"/>
    <property type="project" value="UniProtKB-KW"/>
</dbReference>
<reference evidence="10 11" key="1">
    <citation type="journal article" date="2015" name="Genome Biol.">
        <title>Comparative genomics of Steinernema reveals deeply conserved gene regulatory networks.</title>
        <authorList>
            <person name="Dillman A.R."/>
            <person name="Macchietto M."/>
            <person name="Porter C.F."/>
            <person name="Rogers A."/>
            <person name="Williams B."/>
            <person name="Antoshechkin I."/>
            <person name="Lee M.M."/>
            <person name="Goodwin Z."/>
            <person name="Lu X."/>
            <person name="Lewis E.E."/>
            <person name="Goodrich-Blair H."/>
            <person name="Stock S.P."/>
            <person name="Adams B.J."/>
            <person name="Sternberg P.W."/>
            <person name="Mortazavi A."/>
        </authorList>
    </citation>
    <scope>NUCLEOTIDE SEQUENCE [LARGE SCALE GENOMIC DNA]</scope>
    <source>
        <strain evidence="10 11">ALL</strain>
    </source>
</reference>
<evidence type="ECO:0000313" key="10">
    <source>
        <dbReference type="EMBL" id="TKR65499.1"/>
    </source>
</evidence>
<keyword evidence="3" id="KW-0963">Cytoplasm</keyword>
<evidence type="ECO:0000313" key="11">
    <source>
        <dbReference type="Proteomes" id="UP000298663"/>
    </source>
</evidence>
<evidence type="ECO:0000256" key="2">
    <source>
        <dbReference type="ARBA" id="ARBA00007878"/>
    </source>
</evidence>
<dbReference type="InterPro" id="IPR011004">
    <property type="entry name" value="Trimer_LpxA-like_sf"/>
</dbReference>
<evidence type="ECO:0000256" key="4">
    <source>
        <dbReference type="ARBA" id="ARBA00022540"/>
    </source>
</evidence>
<evidence type="ECO:0000256" key="5">
    <source>
        <dbReference type="ARBA" id="ARBA00022917"/>
    </source>
</evidence>
<dbReference type="OrthoDB" id="540503at2759"/>
<dbReference type="InterPro" id="IPR056764">
    <property type="entry name" value="LbH_EIF2B3/5"/>
</dbReference>
<evidence type="ECO:0000256" key="3">
    <source>
        <dbReference type="ARBA" id="ARBA00022490"/>
    </source>
</evidence>
<dbReference type="EMBL" id="AZBU02000009">
    <property type="protein sequence ID" value="TKR65499.1"/>
    <property type="molecule type" value="Genomic_DNA"/>
</dbReference>
<dbReference type="InterPro" id="IPR029044">
    <property type="entry name" value="Nucleotide-diphossugar_trans"/>
</dbReference>
<dbReference type="SUPFAM" id="SSF51161">
    <property type="entry name" value="Trimeric LpxA-like enzymes"/>
    <property type="match status" value="1"/>
</dbReference>
<dbReference type="Gene3D" id="3.90.550.10">
    <property type="entry name" value="Spore Coat Polysaccharide Biosynthesis Protein SpsA, Chain A"/>
    <property type="match status" value="1"/>
</dbReference>
<keyword evidence="11" id="KW-1185">Reference proteome</keyword>
<organism evidence="10 11">
    <name type="scientific">Steinernema carpocapsae</name>
    <name type="common">Entomopathogenic nematode</name>
    <dbReference type="NCBI Taxonomy" id="34508"/>
    <lineage>
        <taxon>Eukaryota</taxon>
        <taxon>Metazoa</taxon>
        <taxon>Ecdysozoa</taxon>
        <taxon>Nematoda</taxon>
        <taxon>Chromadorea</taxon>
        <taxon>Rhabditida</taxon>
        <taxon>Tylenchina</taxon>
        <taxon>Panagrolaimomorpha</taxon>
        <taxon>Strongyloidoidea</taxon>
        <taxon>Steinernematidae</taxon>
        <taxon>Steinernema</taxon>
    </lineage>
</organism>
<dbReference type="Proteomes" id="UP000298663">
    <property type="component" value="Unassembled WGS sequence"/>
</dbReference>
<comment type="subunit">
    <text evidence="8">Component of the translation initiation factor 2B (eIF2B) complex which is a heterodecamer of two sets of five different subunits: alpha, beta, gamma, delta and epsilon. Subunits alpha, beta and delta comprise a regulatory subcomplex and subunits epsilon and gamma comprise a catalytic subcomplex. Within the complex, the hexameric regulatory complex resides at the center, with the two heterodimeric catalytic subcomplexes bound on opposite sides.</text>
</comment>
<comment type="similarity">
    <text evidence="2">Belongs to the eIF-2B gamma/epsilon subunits family.</text>
</comment>
<dbReference type="PANTHER" id="PTHR45989">
    <property type="entry name" value="TRANSLATION INITIATION FACTOR EIF-2B SUBUNIT GAMMA"/>
    <property type="match status" value="1"/>
</dbReference>